<keyword evidence="1" id="KW-0732">Signal</keyword>
<evidence type="ECO:0000313" key="2">
    <source>
        <dbReference type="EMBL" id="PQA42908.1"/>
    </source>
</evidence>
<dbReference type="PANTHER" id="PTHR36571">
    <property type="entry name" value="PROTEIN YGIW"/>
    <property type="match status" value="1"/>
</dbReference>
<dbReference type="InterPro" id="IPR005220">
    <property type="entry name" value="CarO-like"/>
</dbReference>
<dbReference type="NCBIfam" id="NF033674">
    <property type="entry name" value="stress_OB_fold"/>
    <property type="match status" value="1"/>
</dbReference>
<name>A0A2P6ASK2_9GAMM</name>
<dbReference type="SUPFAM" id="SSF101756">
    <property type="entry name" value="Hypothetical protein YgiW"/>
    <property type="match status" value="1"/>
</dbReference>
<proteinExistence type="predicted"/>
<evidence type="ECO:0000256" key="1">
    <source>
        <dbReference type="ARBA" id="ARBA00022729"/>
    </source>
</evidence>
<dbReference type="EMBL" id="PTQZ01000108">
    <property type="protein sequence ID" value="PQA42908.1"/>
    <property type="molecule type" value="Genomic_DNA"/>
</dbReference>
<keyword evidence="3" id="KW-1185">Reference proteome</keyword>
<dbReference type="AlphaFoldDB" id="A0A2P6ASK2"/>
<organism evidence="2 3">
    <name type="scientific">Amnimonas aquatica</name>
    <dbReference type="NCBI Taxonomy" id="2094561"/>
    <lineage>
        <taxon>Bacteria</taxon>
        <taxon>Pseudomonadati</taxon>
        <taxon>Pseudomonadota</taxon>
        <taxon>Gammaproteobacteria</taxon>
        <taxon>Moraxellales</taxon>
        <taxon>Moraxellaceae</taxon>
        <taxon>Amnimonas</taxon>
    </lineage>
</organism>
<dbReference type="PANTHER" id="PTHR36571:SF1">
    <property type="entry name" value="PROTEIN YGIW"/>
    <property type="match status" value="1"/>
</dbReference>
<protein>
    <submittedName>
        <fullName evidence="2">Uncharacterized protein</fullName>
    </submittedName>
</protein>
<dbReference type="Proteomes" id="UP000243900">
    <property type="component" value="Unassembled WGS sequence"/>
</dbReference>
<sequence>LSAGLLQAAPQPVAPAAAPAAVNSHALAHGQQAGGFTGPDAVRQVTIAEARKLKDDTAVKVRGHFVRSLGGDKYEFRDDTGSITVEVDHEDWRGQQVTPADLVLVTGEVDKGLRKVELDADRVDILRK</sequence>
<reference evidence="3" key="1">
    <citation type="submission" date="2018-02" db="EMBL/GenBank/DDBJ databases">
        <title>Genome sequencing of Solimonas sp. HR-BB.</title>
        <authorList>
            <person name="Lee Y."/>
            <person name="Jeon C.O."/>
        </authorList>
    </citation>
    <scope>NUCLEOTIDE SEQUENCE [LARGE SCALE GENOMIC DNA]</scope>
    <source>
        <strain evidence="3">HR-E</strain>
    </source>
</reference>
<dbReference type="InterPro" id="IPR036700">
    <property type="entry name" value="BOBF_sf"/>
</dbReference>
<dbReference type="Gene3D" id="2.40.50.200">
    <property type="entry name" value="Bacterial OB-fold"/>
    <property type="match status" value="1"/>
</dbReference>
<gene>
    <name evidence="2" type="ORF">C5O18_05585</name>
</gene>
<dbReference type="Pfam" id="PF04076">
    <property type="entry name" value="BOF"/>
    <property type="match status" value="1"/>
</dbReference>
<comment type="caution">
    <text evidence="2">The sequence shown here is derived from an EMBL/GenBank/DDBJ whole genome shotgun (WGS) entry which is preliminary data.</text>
</comment>
<dbReference type="RefSeq" id="WP_105192214.1">
    <property type="nucleotide sequence ID" value="NZ_PTQZ01000108.1"/>
</dbReference>
<evidence type="ECO:0000313" key="3">
    <source>
        <dbReference type="Proteomes" id="UP000243900"/>
    </source>
</evidence>
<dbReference type="OrthoDB" id="598245at2"/>
<feature type="non-terminal residue" evidence="2">
    <location>
        <position position="1"/>
    </location>
</feature>
<accession>A0A2P6ASK2</accession>